<dbReference type="InterPro" id="IPR001054">
    <property type="entry name" value="A/G_cyclase"/>
</dbReference>
<reference evidence="3 4" key="1">
    <citation type="submission" date="2021-03" db="EMBL/GenBank/DDBJ databases">
        <title>Genomic Encyclopedia of Type Strains, Phase III (KMG-III): the genomes of soil and plant-associated and newly described type strains.</title>
        <authorList>
            <person name="Whitman W."/>
        </authorList>
    </citation>
    <scope>NUCLEOTIDE SEQUENCE [LARGE SCALE GENOMIC DNA]</scope>
    <source>
        <strain evidence="3 4">IMMIB AFH-6</strain>
    </source>
</reference>
<organism evidence="3 4">
    <name type="scientific">Azospirillum rugosum</name>
    <dbReference type="NCBI Taxonomy" id="416170"/>
    <lineage>
        <taxon>Bacteria</taxon>
        <taxon>Pseudomonadati</taxon>
        <taxon>Pseudomonadota</taxon>
        <taxon>Alphaproteobacteria</taxon>
        <taxon>Rhodospirillales</taxon>
        <taxon>Azospirillaceae</taxon>
        <taxon>Azospirillum</taxon>
    </lineage>
</organism>
<keyword evidence="4" id="KW-1185">Reference proteome</keyword>
<evidence type="ECO:0000256" key="1">
    <source>
        <dbReference type="SAM" id="Phobius"/>
    </source>
</evidence>
<gene>
    <name evidence="3" type="ORF">J2851_006397</name>
</gene>
<proteinExistence type="predicted"/>
<dbReference type="InterPro" id="IPR029787">
    <property type="entry name" value="Nucleotide_cyclase"/>
</dbReference>
<dbReference type="InterPro" id="IPR050697">
    <property type="entry name" value="Adenylyl/Guanylyl_Cyclase_3/4"/>
</dbReference>
<dbReference type="RefSeq" id="WP_209771906.1">
    <property type="nucleotide sequence ID" value="NZ_JAGINP010000032.1"/>
</dbReference>
<dbReference type="EMBL" id="JAGINP010000032">
    <property type="protein sequence ID" value="MBP2296579.1"/>
    <property type="molecule type" value="Genomic_DNA"/>
</dbReference>
<dbReference type="Proteomes" id="UP000781958">
    <property type="component" value="Unassembled WGS sequence"/>
</dbReference>
<dbReference type="GO" id="GO:0004016">
    <property type="term" value="F:adenylate cyclase activity"/>
    <property type="evidence" value="ECO:0007669"/>
    <property type="project" value="UniProtKB-EC"/>
</dbReference>
<dbReference type="CDD" id="cd07302">
    <property type="entry name" value="CHD"/>
    <property type="match status" value="1"/>
</dbReference>
<evidence type="ECO:0000259" key="2">
    <source>
        <dbReference type="PROSITE" id="PS50125"/>
    </source>
</evidence>
<dbReference type="SMART" id="SM01080">
    <property type="entry name" value="CHASE2"/>
    <property type="match status" value="1"/>
</dbReference>
<dbReference type="PROSITE" id="PS50125">
    <property type="entry name" value="GUANYLATE_CYCLASE_2"/>
    <property type="match status" value="1"/>
</dbReference>
<dbReference type="InterPro" id="IPR007890">
    <property type="entry name" value="CHASE2"/>
</dbReference>
<protein>
    <submittedName>
        <fullName evidence="3">Adenylate cyclase</fullName>
        <ecNumber evidence="3">4.6.1.1</ecNumber>
    </submittedName>
</protein>
<dbReference type="SMART" id="SM00044">
    <property type="entry name" value="CYCc"/>
    <property type="match status" value="1"/>
</dbReference>
<dbReference type="Pfam" id="PF05226">
    <property type="entry name" value="CHASE2"/>
    <property type="match status" value="1"/>
</dbReference>
<dbReference type="PANTHER" id="PTHR43081">
    <property type="entry name" value="ADENYLATE CYCLASE, TERMINAL-DIFFERENTIATION SPECIFIC-RELATED"/>
    <property type="match status" value="1"/>
</dbReference>
<accession>A0ABS4SVJ2</accession>
<keyword evidence="3" id="KW-0456">Lyase</keyword>
<feature type="transmembrane region" description="Helical" evidence="1">
    <location>
        <begin position="325"/>
        <end position="344"/>
    </location>
</feature>
<comment type="caution">
    <text evidence="3">The sequence shown here is derived from an EMBL/GenBank/DDBJ whole genome shotgun (WGS) entry which is preliminary data.</text>
</comment>
<keyword evidence="1" id="KW-0472">Membrane</keyword>
<evidence type="ECO:0000313" key="4">
    <source>
        <dbReference type="Proteomes" id="UP000781958"/>
    </source>
</evidence>
<feature type="transmembrane region" description="Helical" evidence="1">
    <location>
        <begin position="350"/>
        <end position="372"/>
    </location>
</feature>
<dbReference type="SUPFAM" id="SSF55073">
    <property type="entry name" value="Nucleotide cyclase"/>
    <property type="match status" value="1"/>
</dbReference>
<dbReference type="Pfam" id="PF00211">
    <property type="entry name" value="Guanylate_cyc"/>
    <property type="match status" value="1"/>
</dbReference>
<feature type="domain" description="Guanylate cyclase" evidence="2">
    <location>
        <begin position="415"/>
        <end position="547"/>
    </location>
</feature>
<evidence type="ECO:0000313" key="3">
    <source>
        <dbReference type="EMBL" id="MBP2296579.1"/>
    </source>
</evidence>
<dbReference type="PANTHER" id="PTHR43081:SF1">
    <property type="entry name" value="ADENYLATE CYCLASE, TERMINAL-DIFFERENTIATION SPECIFIC"/>
    <property type="match status" value="1"/>
</dbReference>
<name>A0ABS4SVJ2_9PROT</name>
<sequence length="603" mass="63007">MRIGLLLTAALVIVQALAGDGGWAARLEALTLDGRFLLRGVQPVSGEVLVLLADDASVERLGRWPWPRRRMAELMDRLAALGPDLVAFDLLFPEAEPDPGGDAAFAQSIARFGRVVLAAYGEFGGESTPLPAPERIVRPIPALADAAAALGHVNLFPDAAGRPSREALVLRDGDNLLPSLALAVARLRLGIAEEPLRLEPGLGLDLDGEWIATDGALRMPVNYLGPSGTIDTAPLTDLWSGRLEAGRVRGRVVLVGAAVTGLGDRFPTPYDDALAGVERHAMLVDTLLTARLLRQDAVTRLGDLGVTALAGLVASALAGLPPVAALAALTGWALAVAGAIHAAFALEGLVLGMAFPLAAVLLPGGAVMAQAFRRSRAEGRRIREAFAQYLHPDLVENLVRHPEALRPGGEERVLTVLFSDIRGFTGLSERLPPDRLIAFLGAYLEAMTAEIRRHGGYVDKFIGDGILAVFGAPVARAEPALDACRCALAMQAAVAAGAERWRDLGVDPLRVGIGVHTGPMVIGNVGGAGRLNYTVLGDAVNVGARLESATKAAGADILISDATHRLVAERLAAEGMAARPLGPLSLPGRAVPVAAWALTGRRS</sequence>
<dbReference type="EC" id="4.6.1.1" evidence="3"/>
<keyword evidence="1" id="KW-0812">Transmembrane</keyword>
<dbReference type="Gene3D" id="3.30.70.1230">
    <property type="entry name" value="Nucleotide cyclase"/>
    <property type="match status" value="1"/>
</dbReference>
<keyword evidence="1" id="KW-1133">Transmembrane helix</keyword>